<dbReference type="STRING" id="1798338.A3J56_01085"/>
<evidence type="ECO:0000313" key="2">
    <source>
        <dbReference type="EMBL" id="OGF74516.1"/>
    </source>
</evidence>
<dbReference type="EMBL" id="MFHQ01000017">
    <property type="protein sequence ID" value="OGF74516.1"/>
    <property type="molecule type" value="Genomic_DNA"/>
</dbReference>
<name>A0A1F5WFW9_9BACT</name>
<evidence type="ECO:0000313" key="3">
    <source>
        <dbReference type="Proteomes" id="UP000178406"/>
    </source>
</evidence>
<sequence>MTRAAARILTVADTAGNVEGRYRMEGTCMITKRWASLFVFIAMILLAGASVAQTDNQSHQPQLLLKHPFYFQESFLGDPLDTFVGFRCWDMKLSYRGFADTRCVPPHATRQSETDVVERVFYNFFNERLGSVQWITRSEKDHSRMLRTKLESAYSGGFNRAKGGYEEYQWHNEKIFVHYLLFPNGSINISVCDWAGIEEYFRKTKRSTDTLFIFQACTGLEASLHKE</sequence>
<reference evidence="2 3" key="1">
    <citation type="journal article" date="2016" name="Nat. Commun.">
        <title>Thousands of microbial genomes shed light on interconnected biogeochemical processes in an aquifer system.</title>
        <authorList>
            <person name="Anantharaman K."/>
            <person name="Brown C.T."/>
            <person name="Hug L.A."/>
            <person name="Sharon I."/>
            <person name="Castelle C.J."/>
            <person name="Probst A.J."/>
            <person name="Thomas B.C."/>
            <person name="Singh A."/>
            <person name="Wilkins M.J."/>
            <person name="Karaoz U."/>
            <person name="Brodie E.L."/>
            <person name="Williams K.H."/>
            <person name="Hubbard S.S."/>
            <person name="Banfield J.F."/>
        </authorList>
    </citation>
    <scope>NUCLEOTIDE SEQUENCE [LARGE SCALE GENOMIC DNA]</scope>
</reference>
<keyword evidence="1" id="KW-0472">Membrane</keyword>
<gene>
    <name evidence="2" type="ORF">A3J56_01085</name>
</gene>
<accession>A0A1F5WFW9</accession>
<keyword evidence="1" id="KW-0812">Transmembrane</keyword>
<organism evidence="2 3">
    <name type="scientific">Candidatus Giovannonibacteria bacterium RIFCSPHIGHO2_02_FULL_46_20</name>
    <dbReference type="NCBI Taxonomy" id="1798338"/>
    <lineage>
        <taxon>Bacteria</taxon>
        <taxon>Candidatus Giovannoniibacteriota</taxon>
    </lineage>
</organism>
<comment type="caution">
    <text evidence="2">The sequence shown here is derived from an EMBL/GenBank/DDBJ whole genome shotgun (WGS) entry which is preliminary data.</text>
</comment>
<evidence type="ECO:0000256" key="1">
    <source>
        <dbReference type="SAM" id="Phobius"/>
    </source>
</evidence>
<protein>
    <submittedName>
        <fullName evidence="2">Uncharacterized protein</fullName>
    </submittedName>
</protein>
<feature type="transmembrane region" description="Helical" evidence="1">
    <location>
        <begin position="34"/>
        <end position="52"/>
    </location>
</feature>
<proteinExistence type="predicted"/>
<dbReference type="AlphaFoldDB" id="A0A1F5WFW9"/>
<dbReference type="Proteomes" id="UP000178406">
    <property type="component" value="Unassembled WGS sequence"/>
</dbReference>
<keyword evidence="1" id="KW-1133">Transmembrane helix</keyword>